<dbReference type="Gene3D" id="1.20.1440.60">
    <property type="entry name" value="23S rRNA-intervening sequence"/>
    <property type="match status" value="1"/>
</dbReference>
<proteinExistence type="predicted"/>
<dbReference type="InterPro" id="IPR036583">
    <property type="entry name" value="23S_rRNA_IVS_sf"/>
</dbReference>
<dbReference type="EMBL" id="JACAQB010000018">
    <property type="protein sequence ID" value="NWB98863.1"/>
    <property type="molecule type" value="Genomic_DNA"/>
</dbReference>
<name>A0A7Y7XHF3_9PSED</name>
<dbReference type="Proteomes" id="UP000539985">
    <property type="component" value="Unassembled WGS sequence"/>
</dbReference>
<dbReference type="CDD" id="cd16377">
    <property type="entry name" value="23S_rRNA_IVP_like"/>
    <property type="match status" value="1"/>
</dbReference>
<gene>
    <name evidence="1" type="ORF">HX882_23500</name>
</gene>
<organism evidence="1 2">
    <name type="scientific">Pseudomonas gingeri</name>
    <dbReference type="NCBI Taxonomy" id="117681"/>
    <lineage>
        <taxon>Bacteria</taxon>
        <taxon>Pseudomonadati</taxon>
        <taxon>Pseudomonadota</taxon>
        <taxon>Gammaproteobacteria</taxon>
        <taxon>Pseudomonadales</taxon>
        <taxon>Pseudomonadaceae</taxon>
        <taxon>Pseudomonas</taxon>
    </lineage>
</organism>
<dbReference type="InterPro" id="IPR012657">
    <property type="entry name" value="23S_rRNA-intervening_sequence"/>
</dbReference>
<evidence type="ECO:0000313" key="2">
    <source>
        <dbReference type="Proteomes" id="UP000539985"/>
    </source>
</evidence>
<comment type="caution">
    <text evidence="1">The sequence shown here is derived from an EMBL/GenBank/DDBJ whole genome shotgun (WGS) entry which is preliminary data.</text>
</comment>
<accession>A0A7Y7XHF3</accession>
<dbReference type="SUPFAM" id="SSF158446">
    <property type="entry name" value="IVS-encoded protein-like"/>
    <property type="match status" value="1"/>
</dbReference>
<dbReference type="NCBIfam" id="TIGR02436">
    <property type="entry name" value="four helix bundle protein"/>
    <property type="match status" value="1"/>
</dbReference>
<dbReference type="AlphaFoldDB" id="A0A7Y7XHF3"/>
<evidence type="ECO:0000313" key="1">
    <source>
        <dbReference type="EMBL" id="NWB98863.1"/>
    </source>
</evidence>
<reference evidence="1 2" key="1">
    <citation type="submission" date="2020-04" db="EMBL/GenBank/DDBJ databases">
        <title>Molecular characterization of pseudomonads from Agaricus bisporus reveal novel blotch 2 pathogens in Western Europe.</title>
        <authorList>
            <person name="Taparia T."/>
            <person name="Krijger M."/>
            <person name="Haynes E."/>
            <person name="Elpinstone J.G."/>
            <person name="Noble R."/>
            <person name="Van Der Wolf J."/>
        </authorList>
    </citation>
    <scope>NUCLEOTIDE SEQUENCE [LARGE SCALE GENOMIC DNA]</scope>
    <source>
        <strain evidence="1 2">H7001</strain>
    </source>
</reference>
<sequence>MDFERLVVWQRSKALAVGVYREFEQCGDFGFKDQITRSALSIPSNIAEGMERCSNREKVRFLWIAKASCGELRTQIMIGSEIGYIDLPLAAFWIIETRELSRMLGGLINKISD</sequence>
<dbReference type="NCBIfam" id="NF008912">
    <property type="entry name" value="PRK12275.1-6"/>
    <property type="match status" value="1"/>
</dbReference>
<dbReference type="Pfam" id="PF05635">
    <property type="entry name" value="23S_rRNA_IVP"/>
    <property type="match status" value="1"/>
</dbReference>
<protein>
    <submittedName>
        <fullName evidence="1">Four helix bundle protein</fullName>
    </submittedName>
</protein>
<dbReference type="RefSeq" id="WP_177104589.1">
    <property type="nucleotide sequence ID" value="NZ_JACAQB010000018.1"/>
</dbReference>
<dbReference type="PANTHER" id="PTHR38471:SF2">
    <property type="entry name" value="FOUR HELIX BUNDLE PROTEIN"/>
    <property type="match status" value="1"/>
</dbReference>
<dbReference type="PANTHER" id="PTHR38471">
    <property type="entry name" value="FOUR HELIX BUNDLE PROTEIN"/>
    <property type="match status" value="1"/>
</dbReference>